<keyword evidence="5 6" id="KW-0472">Membrane</keyword>
<comment type="subcellular location">
    <subcellularLocation>
        <location evidence="1">Cell membrane</location>
        <topology evidence="1">Multi-pass membrane protein</topology>
    </subcellularLocation>
</comment>
<reference evidence="9" key="1">
    <citation type="journal article" date="2019" name="Int. J. Syst. Evol. Microbiol.">
        <title>The Global Catalogue of Microorganisms (GCM) 10K type strain sequencing project: providing services to taxonomists for standard genome sequencing and annotation.</title>
        <authorList>
            <consortium name="The Broad Institute Genomics Platform"/>
            <consortium name="The Broad Institute Genome Sequencing Center for Infectious Disease"/>
            <person name="Wu L."/>
            <person name="Ma J."/>
        </authorList>
    </citation>
    <scope>NUCLEOTIDE SEQUENCE [LARGE SCALE GENOMIC DNA]</scope>
    <source>
        <strain evidence="9">JCM 16013</strain>
    </source>
</reference>
<evidence type="ECO:0000313" key="9">
    <source>
        <dbReference type="Proteomes" id="UP001499854"/>
    </source>
</evidence>
<dbReference type="InterPro" id="IPR032694">
    <property type="entry name" value="CopC/D"/>
</dbReference>
<evidence type="ECO:0000256" key="2">
    <source>
        <dbReference type="ARBA" id="ARBA00022475"/>
    </source>
</evidence>
<keyword evidence="2" id="KW-1003">Cell membrane</keyword>
<name>A0ABP5ENK8_9ACTN</name>
<dbReference type="EMBL" id="BAAAQM010000069">
    <property type="protein sequence ID" value="GAA2000686.1"/>
    <property type="molecule type" value="Genomic_DNA"/>
</dbReference>
<sequence length="341" mass="34627">MTGPVAEGRTVSSAFTRRAPLRRPILRKRLFTTVPAALIVSAAGIAALLRGGVTRRAPAGLPDAGPLTAWALPACRFAADVAAAATVGFLVAAVILLPRSAAGPARGIAARCAASWSVAAAAELVFTHSDIVGAPLPRALSTWTAFPQEQALAAQAVLALVACALAVRSPKPAVVPAGGALLLPLATGHSGTASHTLAMPALVVHVTAATVWTGGLLAVAWIARRVPDHLAPAAERFSRLALACFAATAVSGVANALLRLHTPADLVTSAYGQLTAAKSIGLVLLGLCGARHRRAVLPRLRTADGGAAFGRLARSELIIMATTFAVAVALSRTAPPDIARY</sequence>
<dbReference type="InterPro" id="IPR008457">
    <property type="entry name" value="Cu-R_CopD_dom"/>
</dbReference>
<protein>
    <submittedName>
        <fullName evidence="8">CopD family protein</fullName>
    </submittedName>
</protein>
<feature type="transmembrane region" description="Helical" evidence="6">
    <location>
        <begin position="30"/>
        <end position="49"/>
    </location>
</feature>
<evidence type="ECO:0000259" key="7">
    <source>
        <dbReference type="Pfam" id="PF05425"/>
    </source>
</evidence>
<feature type="transmembrane region" description="Helical" evidence="6">
    <location>
        <begin position="69"/>
        <end position="96"/>
    </location>
</feature>
<evidence type="ECO:0000256" key="1">
    <source>
        <dbReference type="ARBA" id="ARBA00004651"/>
    </source>
</evidence>
<dbReference type="PANTHER" id="PTHR34820">
    <property type="entry name" value="INNER MEMBRANE PROTEIN YEBZ"/>
    <property type="match status" value="1"/>
</dbReference>
<dbReference type="Pfam" id="PF05425">
    <property type="entry name" value="CopD"/>
    <property type="match status" value="1"/>
</dbReference>
<gene>
    <name evidence="8" type="ORF">GCM10009838_77810</name>
</gene>
<keyword evidence="4 6" id="KW-1133">Transmembrane helix</keyword>
<dbReference type="RefSeq" id="WP_344662223.1">
    <property type="nucleotide sequence ID" value="NZ_BAAAQM010000069.1"/>
</dbReference>
<evidence type="ECO:0000256" key="4">
    <source>
        <dbReference type="ARBA" id="ARBA00022989"/>
    </source>
</evidence>
<feature type="domain" description="Copper resistance protein D" evidence="7">
    <location>
        <begin position="233"/>
        <end position="330"/>
    </location>
</feature>
<evidence type="ECO:0000256" key="6">
    <source>
        <dbReference type="SAM" id="Phobius"/>
    </source>
</evidence>
<feature type="transmembrane region" description="Helical" evidence="6">
    <location>
        <begin position="197"/>
        <end position="219"/>
    </location>
</feature>
<comment type="caution">
    <text evidence="8">The sequence shown here is derived from an EMBL/GenBank/DDBJ whole genome shotgun (WGS) entry which is preliminary data.</text>
</comment>
<evidence type="ECO:0000256" key="3">
    <source>
        <dbReference type="ARBA" id="ARBA00022692"/>
    </source>
</evidence>
<evidence type="ECO:0000313" key="8">
    <source>
        <dbReference type="EMBL" id="GAA2000686.1"/>
    </source>
</evidence>
<dbReference type="Proteomes" id="UP001499854">
    <property type="component" value="Unassembled WGS sequence"/>
</dbReference>
<keyword evidence="3 6" id="KW-0812">Transmembrane</keyword>
<accession>A0ABP5ENK8</accession>
<proteinExistence type="predicted"/>
<dbReference type="PANTHER" id="PTHR34820:SF4">
    <property type="entry name" value="INNER MEMBRANE PROTEIN YEBZ"/>
    <property type="match status" value="1"/>
</dbReference>
<evidence type="ECO:0000256" key="5">
    <source>
        <dbReference type="ARBA" id="ARBA00023136"/>
    </source>
</evidence>
<feature type="transmembrane region" description="Helical" evidence="6">
    <location>
        <begin position="240"/>
        <end position="258"/>
    </location>
</feature>
<organism evidence="8 9">
    <name type="scientific">Catenulispora subtropica</name>
    <dbReference type="NCBI Taxonomy" id="450798"/>
    <lineage>
        <taxon>Bacteria</taxon>
        <taxon>Bacillati</taxon>
        <taxon>Actinomycetota</taxon>
        <taxon>Actinomycetes</taxon>
        <taxon>Catenulisporales</taxon>
        <taxon>Catenulisporaceae</taxon>
        <taxon>Catenulispora</taxon>
    </lineage>
</organism>
<keyword evidence="9" id="KW-1185">Reference proteome</keyword>